<evidence type="ECO:0000313" key="5">
    <source>
        <dbReference type="EMBL" id="PSR74508.1"/>
    </source>
</evidence>
<dbReference type="Proteomes" id="UP000186601">
    <property type="component" value="Unassembled WGS sequence"/>
</dbReference>
<dbReference type="SUPFAM" id="SSF56801">
    <property type="entry name" value="Acetyl-CoA synthetase-like"/>
    <property type="match status" value="1"/>
</dbReference>
<dbReference type="STRING" id="98765.A0A2R6NPS3"/>
<gene>
    <name evidence="5" type="ORF">PHLCEN_2v9805</name>
</gene>
<dbReference type="InterPro" id="IPR013120">
    <property type="entry name" value="FAR_NAD-bd"/>
</dbReference>
<feature type="domain" description="Polyketide synthase-like phosphopantetheine-binding" evidence="4">
    <location>
        <begin position="511"/>
        <end position="586"/>
    </location>
</feature>
<dbReference type="InterPro" id="IPR000873">
    <property type="entry name" value="AMP-dep_synth/lig_dom"/>
</dbReference>
<dbReference type="InterPro" id="IPR036736">
    <property type="entry name" value="ACP-like_sf"/>
</dbReference>
<sequence length="1003" mass="109227">MNPSQYKQLPLPALPKSQALSTTTFTPPPLDGSLTLQEMYDWHLEHSPNHPVFLYTEDDGTTTTINWANVTRAIHRAGHIVLSAVEKSGGTSPLVAILANSESIAYSTMLAGIQRAGFVAFPISSRNSPAAVAHLLSKTTASHVFVGSDLAVQELAVATFEVLKQGGAKQPDISTMPVFEELYTQDSNKAFVPLSPVKPTMDDLTIVMHSSGSTAFPKPIAWSHYNVILVALAPYFGEVDMTGLRVACHATPMFHAMGVFQTLWATTCGSTMAVFKPQFPTRTPTPDLMMEGAIASKSDIIYCVPSLVEAWAKNTDHVHSLKTTKGVVFGGGPLSKEVGDYLVEAGVNISMVYGCTEVGILNMFLPRPSGKDWEYFNFPDSVNPHLIPQENGNVRLVLLPCQYQVPVVMNHSVSGVGAYDTSDVLSPHPTKPGYWKVYGRADDQIMHSNGEKMILIASPSKPFTYTAKNTPRRHAIINEYEPEIEALYAAMDDNASADIPPPPTWTLDSARDFVRAVVKKTLERAVTDTDDLFQNGCDSLQATWIRNSLLHALRETTKINTGTLPGNFVYNRPTIDSLASFVAALTSSESGDGISDSERAITAMVDMVEKYSQNFPEHISTVPAPQSEVVLLTGTSGRLGACFLAILVALPEVSRVYAVNRKSSTPIFARQRSILEEQGYDPDAILGTGKVVFVDTNMEGENMGLSAELSEEIRTSVTHIIHNAWPVNFNMSLSTFEPSVRSVRRLIDLALSSPHPTPARLLFVSSVGILRQIDQMKPIKEGLVEPSVAEGTGYSESKWVSEHILARASNETPLRTVAVRVGQLSGSSISGAWKTAEWLPTLVRSSVHLQCLPDTDKQTSWVPVDAAAKAINDMRKSDVPNLHLGHPRPVPWSVIMGPVAKALNLPLVPYDEWFALLEKSGKGLDADSEVEMMHKNPGLKLLDFFQDTLDATGSSIEALGLPPLDVTEAVKVAPSLGSDRLAQMSGDDSLRWVSYWQKIGFLP</sequence>
<dbReference type="Pfam" id="PF07993">
    <property type="entry name" value="NAD_binding_4"/>
    <property type="match status" value="1"/>
</dbReference>
<keyword evidence="2" id="KW-0597">Phosphoprotein</keyword>
<dbReference type="PANTHER" id="PTHR43439:SF2">
    <property type="entry name" value="ENZYME, PUTATIVE (JCVI)-RELATED"/>
    <property type="match status" value="1"/>
</dbReference>
<evidence type="ECO:0000313" key="6">
    <source>
        <dbReference type="Proteomes" id="UP000186601"/>
    </source>
</evidence>
<evidence type="ECO:0000256" key="2">
    <source>
        <dbReference type="ARBA" id="ARBA00022553"/>
    </source>
</evidence>
<evidence type="ECO:0000259" key="4">
    <source>
        <dbReference type="SMART" id="SM00823"/>
    </source>
</evidence>
<keyword evidence="1" id="KW-0596">Phosphopantetheine</keyword>
<dbReference type="Gene3D" id="1.10.1200.10">
    <property type="entry name" value="ACP-like"/>
    <property type="match status" value="1"/>
</dbReference>
<protein>
    <recommendedName>
        <fullName evidence="4">Polyketide synthase-like phosphopantetheine-binding domain-containing protein</fullName>
    </recommendedName>
</protein>
<evidence type="ECO:0000256" key="3">
    <source>
        <dbReference type="SAM" id="MobiDB-lite"/>
    </source>
</evidence>
<dbReference type="SUPFAM" id="SSF47336">
    <property type="entry name" value="ACP-like"/>
    <property type="match status" value="1"/>
</dbReference>
<name>A0A2R6NPS3_9APHY</name>
<proteinExistence type="predicted"/>
<organism evidence="5 6">
    <name type="scientific">Hermanssonia centrifuga</name>
    <dbReference type="NCBI Taxonomy" id="98765"/>
    <lineage>
        <taxon>Eukaryota</taxon>
        <taxon>Fungi</taxon>
        <taxon>Dikarya</taxon>
        <taxon>Basidiomycota</taxon>
        <taxon>Agaricomycotina</taxon>
        <taxon>Agaricomycetes</taxon>
        <taxon>Polyporales</taxon>
        <taxon>Meruliaceae</taxon>
        <taxon>Hermanssonia</taxon>
    </lineage>
</organism>
<dbReference type="Pfam" id="PF23562">
    <property type="entry name" value="AMP-binding_C_3"/>
    <property type="match status" value="1"/>
</dbReference>
<evidence type="ECO:0000256" key="1">
    <source>
        <dbReference type="ARBA" id="ARBA00022450"/>
    </source>
</evidence>
<feature type="region of interest" description="Disordered" evidence="3">
    <location>
        <begin position="1"/>
        <end position="26"/>
    </location>
</feature>
<accession>A0A2R6NPS3</accession>
<dbReference type="InterPro" id="IPR042099">
    <property type="entry name" value="ANL_N_sf"/>
</dbReference>
<reference evidence="5 6" key="1">
    <citation type="submission" date="2018-02" db="EMBL/GenBank/DDBJ databases">
        <title>Genome sequence of the basidiomycete white-rot fungus Phlebia centrifuga.</title>
        <authorList>
            <person name="Granchi Z."/>
            <person name="Peng M."/>
            <person name="de Vries R.P."/>
            <person name="Hilden K."/>
            <person name="Makela M.R."/>
            <person name="Grigoriev I."/>
            <person name="Riley R."/>
        </authorList>
    </citation>
    <scope>NUCLEOTIDE SEQUENCE [LARGE SCALE GENOMIC DNA]</scope>
    <source>
        <strain evidence="5 6">FBCC195</strain>
    </source>
</reference>
<dbReference type="GO" id="GO:0031177">
    <property type="term" value="F:phosphopantetheine binding"/>
    <property type="evidence" value="ECO:0007669"/>
    <property type="project" value="InterPro"/>
</dbReference>
<dbReference type="AlphaFoldDB" id="A0A2R6NPS3"/>
<dbReference type="InterPro" id="IPR051414">
    <property type="entry name" value="Adenylate-forming_Reductase"/>
</dbReference>
<dbReference type="InterPro" id="IPR036291">
    <property type="entry name" value="NAD(P)-bd_dom_sf"/>
</dbReference>
<dbReference type="SMART" id="SM00823">
    <property type="entry name" value="PKS_PP"/>
    <property type="match status" value="1"/>
</dbReference>
<dbReference type="Gene3D" id="3.40.50.720">
    <property type="entry name" value="NAD(P)-binding Rossmann-like Domain"/>
    <property type="match status" value="1"/>
</dbReference>
<dbReference type="PANTHER" id="PTHR43439">
    <property type="entry name" value="PHENYLACETATE-COENZYME A LIGASE"/>
    <property type="match status" value="1"/>
</dbReference>
<dbReference type="EMBL" id="MLYV02000983">
    <property type="protein sequence ID" value="PSR74508.1"/>
    <property type="molecule type" value="Genomic_DNA"/>
</dbReference>
<dbReference type="InterPro" id="IPR020806">
    <property type="entry name" value="PKS_PP-bd"/>
</dbReference>
<dbReference type="SUPFAM" id="SSF51735">
    <property type="entry name" value="NAD(P)-binding Rossmann-fold domains"/>
    <property type="match status" value="1"/>
</dbReference>
<dbReference type="Pfam" id="PF00501">
    <property type="entry name" value="AMP-binding"/>
    <property type="match status" value="1"/>
</dbReference>
<comment type="caution">
    <text evidence="5">The sequence shown here is derived from an EMBL/GenBank/DDBJ whole genome shotgun (WGS) entry which is preliminary data.</text>
</comment>
<dbReference type="OrthoDB" id="429813at2759"/>
<keyword evidence="6" id="KW-1185">Reference proteome</keyword>
<dbReference type="Gene3D" id="3.40.50.12780">
    <property type="entry name" value="N-terminal domain of ligase-like"/>
    <property type="match status" value="1"/>
</dbReference>